<reference evidence="12 16" key="3">
    <citation type="journal article" date="2019" name="Nat. Med.">
        <title>A library of human gut bacterial isolates paired with longitudinal multiomics data enables mechanistic microbiome research.</title>
        <authorList>
            <person name="Poyet M."/>
            <person name="Groussin M."/>
            <person name="Gibbons S.M."/>
            <person name="Avila-Pacheco J."/>
            <person name="Jiang X."/>
            <person name="Kearney S.M."/>
            <person name="Perrotta A.R."/>
            <person name="Berdy B."/>
            <person name="Zhao S."/>
            <person name="Lieberman T.D."/>
            <person name="Swanson P.K."/>
            <person name="Smith M."/>
            <person name="Roesemann S."/>
            <person name="Alexander J.E."/>
            <person name="Rich S.A."/>
            <person name="Livny J."/>
            <person name="Vlamakis H."/>
            <person name="Clish C."/>
            <person name="Bullock K."/>
            <person name="Deik A."/>
            <person name="Scott J."/>
            <person name="Pierce K.A."/>
            <person name="Xavier R.J."/>
            <person name="Alm E.J."/>
        </authorList>
    </citation>
    <scope>NUCLEOTIDE SEQUENCE [LARGE SCALE GENOMIC DNA]</scope>
    <source>
        <strain evidence="12 16">BIOML-A4</strain>
    </source>
</reference>
<evidence type="ECO:0000313" key="14">
    <source>
        <dbReference type="Proteomes" id="UP000053433"/>
    </source>
</evidence>
<comment type="cofactor">
    <cofactor evidence="8">
        <name>a divalent metal cation</name>
        <dbReference type="ChEBI" id="CHEBI:60240"/>
    </cofactor>
    <text evidence="8">Binds 2 divalent metal cations per subunit.</text>
</comment>
<feature type="binding site" evidence="8">
    <location>
        <position position="185"/>
    </location>
    <ligand>
        <name>Zn(2+)</name>
        <dbReference type="ChEBI" id="CHEBI:29105"/>
        <label>1</label>
    </ligand>
</feature>
<accession>A0A0W7TV85</accession>
<keyword evidence="3" id="KW-0645">Protease</keyword>
<dbReference type="EMBL" id="JXXK01000001">
    <property type="protein sequence ID" value="KJF41405.1"/>
    <property type="molecule type" value="Genomic_DNA"/>
</dbReference>
<feature type="active site" description="Proton acceptor" evidence="7">
    <location>
        <position position="219"/>
    </location>
</feature>
<dbReference type="PANTHER" id="PTHR32481">
    <property type="entry name" value="AMINOPEPTIDASE"/>
    <property type="match status" value="1"/>
</dbReference>
<dbReference type="SUPFAM" id="SSF101821">
    <property type="entry name" value="Aminopeptidase/glucanase lid domain"/>
    <property type="match status" value="1"/>
</dbReference>
<keyword evidence="4 8" id="KW-0479">Metal-binding</keyword>
<evidence type="ECO:0000313" key="12">
    <source>
        <dbReference type="EMBL" id="MTS25961.1"/>
    </source>
</evidence>
<evidence type="ECO:0000313" key="13">
    <source>
        <dbReference type="Proteomes" id="UP000032483"/>
    </source>
</evidence>
<feature type="binding site" evidence="8">
    <location>
        <position position="319"/>
    </location>
    <ligand>
        <name>Zn(2+)</name>
        <dbReference type="ChEBI" id="CHEBI:29105"/>
        <label>2</label>
    </ligand>
</feature>
<reference evidence="10 14" key="2">
    <citation type="submission" date="2015-10" db="EMBL/GenBank/DDBJ databases">
        <title>A novel member of the family Ruminococcaceae isolated from human faeces.</title>
        <authorList>
            <person name="Shkoporov A.N."/>
            <person name="Chaplin A.V."/>
            <person name="Motuzova O.V."/>
            <person name="Kafarskaia L.I."/>
            <person name="Efimov B.A."/>
        </authorList>
    </citation>
    <scope>NUCLEOTIDE SEQUENCE [LARGE SCALE GENOMIC DNA]</scope>
    <source>
        <strain evidence="10 14">668</strain>
    </source>
</reference>
<feature type="binding site" evidence="8">
    <location>
        <position position="239"/>
    </location>
    <ligand>
        <name>Zn(2+)</name>
        <dbReference type="ChEBI" id="CHEBI:29105"/>
        <label>1</label>
    </ligand>
</feature>
<dbReference type="Proteomes" id="UP000053433">
    <property type="component" value="Unassembled WGS sequence"/>
</dbReference>
<evidence type="ECO:0000313" key="11">
    <source>
        <dbReference type="EMBL" id="MST90896.1"/>
    </source>
</evidence>
<feature type="binding site" evidence="8">
    <location>
        <position position="220"/>
    </location>
    <ligand>
        <name>Zn(2+)</name>
        <dbReference type="ChEBI" id="CHEBI:29105"/>
        <label>2</label>
    </ligand>
</feature>
<evidence type="ECO:0000256" key="6">
    <source>
        <dbReference type="PIRNR" id="PIRNR001123"/>
    </source>
</evidence>
<evidence type="ECO:0000256" key="8">
    <source>
        <dbReference type="PIRSR" id="PIRSR001123-2"/>
    </source>
</evidence>
<name>A0A0D8J368_9FIRM</name>
<dbReference type="Gene3D" id="2.40.30.40">
    <property type="entry name" value="Peptidase M42, domain 2"/>
    <property type="match status" value="1"/>
</dbReference>
<dbReference type="Proteomes" id="UP000032483">
    <property type="component" value="Unassembled WGS sequence"/>
</dbReference>
<dbReference type="Proteomes" id="UP000472755">
    <property type="component" value="Unassembled WGS sequence"/>
</dbReference>
<feature type="binding site" evidence="8">
    <location>
        <position position="185"/>
    </location>
    <ligand>
        <name>Zn(2+)</name>
        <dbReference type="ChEBI" id="CHEBI:29105"/>
        <label>2</label>
    </ligand>
</feature>
<dbReference type="AlphaFoldDB" id="A0A0D8J368"/>
<dbReference type="RefSeq" id="WP_009325759.1">
    <property type="nucleotide sequence ID" value="NZ_CATXDA010000070.1"/>
</dbReference>
<dbReference type="PIRSF" id="PIRSF001123">
    <property type="entry name" value="PepA_GA"/>
    <property type="match status" value="1"/>
</dbReference>
<feature type="binding site" evidence="8">
    <location>
        <position position="68"/>
    </location>
    <ligand>
        <name>Zn(2+)</name>
        <dbReference type="ChEBI" id="CHEBI:29105"/>
        <label>1</label>
    </ligand>
</feature>
<reference evidence="11 15" key="4">
    <citation type="submission" date="2019-08" db="EMBL/GenBank/DDBJ databases">
        <title>In-depth cultivation of the pig gut microbiome towards novel bacterial diversity and tailored functional studies.</title>
        <authorList>
            <person name="Wylensek D."/>
            <person name="Hitch T.C.A."/>
            <person name="Clavel T."/>
        </authorList>
    </citation>
    <scope>NUCLEOTIDE SEQUENCE [LARGE SCALE GENOMIC DNA]</scope>
    <source>
        <strain evidence="11 15">WCA3-601-WT-6J</strain>
    </source>
</reference>
<dbReference type="SUPFAM" id="SSF53187">
    <property type="entry name" value="Zn-dependent exopeptidases"/>
    <property type="match status" value="1"/>
</dbReference>
<sequence length="344" mass="36991">MQSTYLNYALRQLEAIVNIPSPSGFTAEAVRYCSNEFANMGYTPEITPKGGLLVCLGGEGEGLLLGAHIDTLGAMVREVKANGALRVAPVGGLQANNTETETVHVYTRAGKVLEGTLQLENASVHVNGEYSKTQRTFDTLELLLDAKTHSAAETRALGVDVGDYVAVEPRFNVTETGFIKSRFLDDKLSAAILLAYAKYLKDTGRRPRRRVYVDFTVFEEVGHGGAVIPQDVVEMLSVDMGCVGTGLQCDETMVSICVMDSKGPSHKAVVDGLVEAALRAGVRYALDVYPHYSSDADVAVCAGNDVRHCVVGAGVYASHGYERSHIEGLANTFDLLNSYIETAD</sequence>
<comment type="caution">
    <text evidence="9">The sequence shown here is derived from an EMBL/GenBank/DDBJ whole genome shotgun (WGS) entry which is preliminary data.</text>
</comment>
<dbReference type="Pfam" id="PF05343">
    <property type="entry name" value="Peptidase_M42"/>
    <property type="match status" value="1"/>
</dbReference>
<evidence type="ECO:0000256" key="2">
    <source>
        <dbReference type="ARBA" id="ARBA00022438"/>
    </source>
</evidence>
<protein>
    <submittedName>
        <fullName evidence="11">M42 family metallopeptidase</fullName>
    </submittedName>
    <submittedName>
        <fullName evidence="9">Peptidase M42</fullName>
    </submittedName>
</protein>
<evidence type="ECO:0000256" key="4">
    <source>
        <dbReference type="ARBA" id="ARBA00022723"/>
    </source>
</evidence>
<evidence type="ECO:0000256" key="5">
    <source>
        <dbReference type="ARBA" id="ARBA00022801"/>
    </source>
</evidence>
<evidence type="ECO:0000313" key="9">
    <source>
        <dbReference type="EMBL" id="KJF41405.1"/>
    </source>
</evidence>
<dbReference type="EMBL" id="LMUA01000001">
    <property type="protein sequence ID" value="KUE77748.1"/>
    <property type="molecule type" value="Genomic_DNA"/>
</dbReference>
<dbReference type="GeneID" id="42855190"/>
<dbReference type="InterPro" id="IPR051464">
    <property type="entry name" value="Peptidase_M42_aminopept"/>
</dbReference>
<dbReference type="GO" id="GO:0004177">
    <property type="term" value="F:aminopeptidase activity"/>
    <property type="evidence" value="ECO:0007669"/>
    <property type="project" value="UniProtKB-UniRule"/>
</dbReference>
<dbReference type="PANTHER" id="PTHR32481:SF7">
    <property type="entry name" value="AMINOPEPTIDASE YHFE-RELATED"/>
    <property type="match status" value="1"/>
</dbReference>
<dbReference type="EMBL" id="VUNJ01000002">
    <property type="protein sequence ID" value="MST90896.1"/>
    <property type="molecule type" value="Genomic_DNA"/>
</dbReference>
<keyword evidence="13" id="KW-1185">Reference proteome</keyword>
<evidence type="ECO:0000256" key="1">
    <source>
        <dbReference type="ARBA" id="ARBA00006272"/>
    </source>
</evidence>
<accession>A0A0D8J368</accession>
<organism evidence="9 13">
    <name type="scientific">Ruthenibacterium lactatiformans</name>
    <dbReference type="NCBI Taxonomy" id="1550024"/>
    <lineage>
        <taxon>Bacteria</taxon>
        <taxon>Bacillati</taxon>
        <taxon>Bacillota</taxon>
        <taxon>Clostridia</taxon>
        <taxon>Eubacteriales</taxon>
        <taxon>Oscillospiraceae</taxon>
        <taxon>Ruthenibacterium</taxon>
    </lineage>
</organism>
<gene>
    <name evidence="10" type="ORF">ASJ35_00190</name>
    <name evidence="11" type="ORF">FYJ76_02920</name>
    <name evidence="12" type="ORF">GMD59_01515</name>
    <name evidence="9" type="ORF">TQ39_00875</name>
</gene>
<keyword evidence="2" id="KW-0031">Aminopeptidase</keyword>
<reference evidence="9" key="1">
    <citation type="submission" date="2015-02" db="EMBL/GenBank/DDBJ databases">
        <title>A novel member of the family Ruminococcaceae isolated from human feces.</title>
        <authorList>
            <person name="Shkoporov A.N."/>
            <person name="Chaplin A.V."/>
            <person name="Motuzova O.V."/>
            <person name="Kafarskaia L.I."/>
            <person name="Khokhlova E.V."/>
            <person name="Efimov B.A."/>
        </authorList>
    </citation>
    <scope>NUCLEOTIDE SEQUENCE [LARGE SCALE GENOMIC DNA]</scope>
    <source>
        <strain evidence="9">585-1</strain>
    </source>
</reference>
<evidence type="ECO:0000313" key="10">
    <source>
        <dbReference type="EMBL" id="KUE77748.1"/>
    </source>
</evidence>
<keyword evidence="5" id="KW-0378">Hydrolase</keyword>
<dbReference type="InterPro" id="IPR008007">
    <property type="entry name" value="Peptidase_M42"/>
</dbReference>
<evidence type="ECO:0000256" key="3">
    <source>
        <dbReference type="ARBA" id="ARBA00022670"/>
    </source>
</evidence>
<dbReference type="Proteomes" id="UP000431913">
    <property type="component" value="Unassembled WGS sequence"/>
</dbReference>
<dbReference type="InterPro" id="IPR023367">
    <property type="entry name" value="Peptidase_M42_dom2"/>
</dbReference>
<dbReference type="EMBL" id="WMZU01000001">
    <property type="protein sequence ID" value="MTS25961.1"/>
    <property type="molecule type" value="Genomic_DNA"/>
</dbReference>
<dbReference type="Gene3D" id="3.40.630.10">
    <property type="entry name" value="Zn peptidases"/>
    <property type="match status" value="1"/>
</dbReference>
<comment type="similarity">
    <text evidence="1 6">Belongs to the peptidase M42 family.</text>
</comment>
<evidence type="ECO:0000313" key="16">
    <source>
        <dbReference type="Proteomes" id="UP000472755"/>
    </source>
</evidence>
<evidence type="ECO:0000313" key="15">
    <source>
        <dbReference type="Proteomes" id="UP000431913"/>
    </source>
</evidence>
<dbReference type="GO" id="GO:0006508">
    <property type="term" value="P:proteolysis"/>
    <property type="evidence" value="ECO:0007669"/>
    <property type="project" value="UniProtKB-KW"/>
</dbReference>
<dbReference type="PATRIC" id="fig|1550024.3.peg.193"/>
<dbReference type="GO" id="GO:0046872">
    <property type="term" value="F:metal ion binding"/>
    <property type="evidence" value="ECO:0007669"/>
    <property type="project" value="UniProtKB-UniRule"/>
</dbReference>
<dbReference type="CDD" id="cd05657">
    <property type="entry name" value="M42_glucanase_like"/>
    <property type="match status" value="1"/>
</dbReference>
<evidence type="ECO:0000256" key="7">
    <source>
        <dbReference type="PIRSR" id="PIRSR001123-1"/>
    </source>
</evidence>
<proteinExistence type="inferred from homology"/>